<proteinExistence type="predicted"/>
<comment type="caution">
    <text evidence="3">The sequence shown here is derived from an EMBL/GenBank/DDBJ whole genome shotgun (WGS) entry which is preliminary data.</text>
</comment>
<sequence length="293" mass="34047">MRTNTIKSRYDFPPSPPPQSYSRPSKPSRRISRPITAFRRRYLLCIPFLVVTFLIFVSKKTSQISPFSPPSTLFPPPPTAHNLCILIRTSPSQTHTLPLLLRSLLIPPLPSNLSISLTIVDTDFNFTTSRNFYTSITQQINLIPLTPQKRVSFYPKSFTYDNIYGYSTTSYVLPTLQNCTYNLITNGDNYYLPQFLTRIGSEIEKKRKFIMYDFLSHHPRQSNVIHVKLERQYIDLGSFIFTSNLEIPSFMQDVPLNDRLRDFARDWYFVEALTKGIKEQDVGVLREVLYSHQ</sequence>
<dbReference type="EMBL" id="BRXW01000601">
    <property type="protein sequence ID" value="GMH69022.1"/>
    <property type="molecule type" value="Genomic_DNA"/>
</dbReference>
<gene>
    <name evidence="3" type="ORF">TrLO_g10645</name>
</gene>
<name>A0A9W7AGM0_9STRA</name>
<reference evidence="4" key="1">
    <citation type="journal article" date="2023" name="Commun. Biol.">
        <title>Genome analysis of Parmales, the sister group of diatoms, reveals the evolutionary specialization of diatoms from phago-mixotrophs to photoautotrophs.</title>
        <authorList>
            <person name="Ban H."/>
            <person name="Sato S."/>
            <person name="Yoshikawa S."/>
            <person name="Yamada K."/>
            <person name="Nakamura Y."/>
            <person name="Ichinomiya M."/>
            <person name="Sato N."/>
            <person name="Blanc-Mathieu R."/>
            <person name="Endo H."/>
            <person name="Kuwata A."/>
            <person name="Ogata H."/>
        </authorList>
    </citation>
    <scope>NUCLEOTIDE SEQUENCE [LARGE SCALE GENOMIC DNA]</scope>
    <source>
        <strain evidence="4">NIES 3700</strain>
    </source>
</reference>
<dbReference type="AlphaFoldDB" id="A0A9W7AGM0"/>
<keyword evidence="2" id="KW-0812">Transmembrane</keyword>
<protein>
    <submittedName>
        <fullName evidence="3">Uncharacterized protein</fullName>
    </submittedName>
</protein>
<accession>A0A9W7AGM0</accession>
<evidence type="ECO:0000256" key="2">
    <source>
        <dbReference type="SAM" id="Phobius"/>
    </source>
</evidence>
<feature type="region of interest" description="Disordered" evidence="1">
    <location>
        <begin position="1"/>
        <end position="29"/>
    </location>
</feature>
<keyword evidence="2" id="KW-1133">Transmembrane helix</keyword>
<evidence type="ECO:0000313" key="3">
    <source>
        <dbReference type="EMBL" id="GMH69022.1"/>
    </source>
</evidence>
<organism evidence="3 4">
    <name type="scientific">Triparma laevis f. longispina</name>
    <dbReference type="NCBI Taxonomy" id="1714387"/>
    <lineage>
        <taxon>Eukaryota</taxon>
        <taxon>Sar</taxon>
        <taxon>Stramenopiles</taxon>
        <taxon>Ochrophyta</taxon>
        <taxon>Bolidophyceae</taxon>
        <taxon>Parmales</taxon>
        <taxon>Triparmaceae</taxon>
        <taxon>Triparma</taxon>
    </lineage>
</organism>
<feature type="transmembrane region" description="Helical" evidence="2">
    <location>
        <begin position="42"/>
        <end position="58"/>
    </location>
</feature>
<evidence type="ECO:0000256" key="1">
    <source>
        <dbReference type="SAM" id="MobiDB-lite"/>
    </source>
</evidence>
<evidence type="ECO:0000313" key="4">
    <source>
        <dbReference type="Proteomes" id="UP001165122"/>
    </source>
</evidence>
<keyword evidence="4" id="KW-1185">Reference proteome</keyword>
<keyword evidence="2" id="KW-0472">Membrane</keyword>
<dbReference type="OrthoDB" id="10025672at2759"/>
<dbReference type="Proteomes" id="UP001165122">
    <property type="component" value="Unassembled WGS sequence"/>
</dbReference>